<evidence type="ECO:0000313" key="3">
    <source>
        <dbReference type="Proteomes" id="UP000027341"/>
    </source>
</evidence>
<feature type="transmembrane region" description="Helical" evidence="1">
    <location>
        <begin position="117"/>
        <end position="141"/>
    </location>
</feature>
<dbReference type="RefSeq" id="WP_035629781.1">
    <property type="nucleotide sequence ID" value="NZ_JMIU01000002.1"/>
</dbReference>
<organism evidence="2 3">
    <name type="scientific">Hydrogenovibrio marinus</name>
    <dbReference type="NCBI Taxonomy" id="28885"/>
    <lineage>
        <taxon>Bacteria</taxon>
        <taxon>Pseudomonadati</taxon>
        <taxon>Pseudomonadota</taxon>
        <taxon>Gammaproteobacteria</taxon>
        <taxon>Thiotrichales</taxon>
        <taxon>Piscirickettsiaceae</taxon>
        <taxon>Hydrogenovibrio</taxon>
    </lineage>
</organism>
<keyword evidence="1" id="KW-0472">Membrane</keyword>
<dbReference type="Pfam" id="PF14348">
    <property type="entry name" value="DtrJ-like"/>
    <property type="match status" value="1"/>
</dbReference>
<evidence type="ECO:0000313" key="2">
    <source>
        <dbReference type="EMBL" id="KDN94736.1"/>
    </source>
</evidence>
<proteinExistence type="predicted"/>
<dbReference type="Proteomes" id="UP000027341">
    <property type="component" value="Unassembled WGS sequence"/>
</dbReference>
<dbReference type="InterPro" id="IPR022266">
    <property type="entry name" value="DtrJ-like"/>
</dbReference>
<keyword evidence="1" id="KW-0812">Transmembrane</keyword>
<evidence type="ECO:0000256" key="1">
    <source>
        <dbReference type="SAM" id="Phobius"/>
    </source>
</evidence>
<dbReference type="EMBL" id="JMIU01000002">
    <property type="protein sequence ID" value="KDN94736.1"/>
    <property type="molecule type" value="Genomic_DNA"/>
</dbReference>
<reference evidence="2 3" key="1">
    <citation type="submission" date="2014-04" db="EMBL/GenBank/DDBJ databases">
        <title>Draft genome sequence of Hydrogenovibrio marinus MH-110, a model organism for aerobic H2 metabolism.</title>
        <authorList>
            <person name="Cha H.J."/>
            <person name="Jo B.H."/>
            <person name="Hwang B.H."/>
        </authorList>
    </citation>
    <scope>NUCLEOTIDE SEQUENCE [LARGE SCALE GENOMIC DNA]</scope>
    <source>
        <strain evidence="2 3">MH-110</strain>
    </source>
</reference>
<comment type="caution">
    <text evidence="2">The sequence shown here is derived from an EMBL/GenBank/DDBJ whole genome shotgun (WGS) entry which is preliminary data.</text>
</comment>
<feature type="transmembrane region" description="Helical" evidence="1">
    <location>
        <begin position="12"/>
        <end position="33"/>
    </location>
</feature>
<keyword evidence="1" id="KW-1133">Transmembrane helix</keyword>
<name>A0A066ZWM3_HYDMR</name>
<evidence type="ECO:0008006" key="4">
    <source>
        <dbReference type="Google" id="ProtNLM"/>
    </source>
</evidence>
<accession>A0A066ZWM3</accession>
<protein>
    <recommendedName>
        <fullName evidence="4">DUF4400 domain-containing protein</fullName>
    </recommendedName>
</protein>
<gene>
    <name evidence="2" type="ORF">EI16_12645</name>
</gene>
<sequence length="209" mass="23727">MADSSGNSSATAWKLTFALLILVALAFYTMFLVKPETVKSQLLTERYINHTFSPYLDEKAWNSATEYGLVQPITNAMANHIAKSHPTVSNKNEALENAWATAPESLNLMGLMIDYRIYHLFYMLPFFLVIAFPILMDAIFLRKKGKYQNSFISPTKHHVGSQVLGMTFSYLMILAIIAPFSVPASAFFVIYLIKMSGWWIWIVSLPKRI</sequence>
<dbReference type="AlphaFoldDB" id="A0A066ZWM3"/>
<dbReference type="STRING" id="28885.EI16_12645"/>
<keyword evidence="3" id="KW-1185">Reference proteome</keyword>